<reference evidence="2" key="3">
    <citation type="submission" date="2015-06" db="UniProtKB">
        <authorList>
            <consortium name="EnsemblMetazoa"/>
        </authorList>
    </citation>
    <scope>IDENTIFICATION</scope>
</reference>
<dbReference type="HOGENOM" id="CLU_1300886_0_0_1"/>
<dbReference type="RefSeq" id="XP_009015408.1">
    <property type="nucleotide sequence ID" value="XM_009017160.1"/>
</dbReference>
<gene>
    <name evidence="2" type="primary">20198615</name>
    <name evidence="1" type="ORF">HELRODRAFT_160155</name>
</gene>
<dbReference type="EMBL" id="AMQM01000518">
    <property type="status" value="NOT_ANNOTATED_CDS"/>
    <property type="molecule type" value="Genomic_DNA"/>
</dbReference>
<reference evidence="1 3" key="2">
    <citation type="journal article" date="2013" name="Nature">
        <title>Insights into bilaterian evolution from three spiralian genomes.</title>
        <authorList>
            <person name="Simakov O."/>
            <person name="Marletaz F."/>
            <person name="Cho S.J."/>
            <person name="Edsinger-Gonzales E."/>
            <person name="Havlak P."/>
            <person name="Hellsten U."/>
            <person name="Kuo D.H."/>
            <person name="Larsson T."/>
            <person name="Lv J."/>
            <person name="Arendt D."/>
            <person name="Savage R."/>
            <person name="Osoegawa K."/>
            <person name="de Jong P."/>
            <person name="Grimwood J."/>
            <person name="Chapman J.A."/>
            <person name="Shapiro H."/>
            <person name="Aerts A."/>
            <person name="Otillar R.P."/>
            <person name="Terry A.Y."/>
            <person name="Boore J.L."/>
            <person name="Grigoriev I.V."/>
            <person name="Lindberg D.R."/>
            <person name="Seaver E.C."/>
            <person name="Weisblat D.A."/>
            <person name="Putnam N.H."/>
            <person name="Rokhsar D.S."/>
        </authorList>
    </citation>
    <scope>NUCLEOTIDE SEQUENCE</scope>
</reference>
<accession>T1EPW5</accession>
<dbReference type="AlphaFoldDB" id="T1EPW5"/>
<organism evidence="2 3">
    <name type="scientific">Helobdella robusta</name>
    <name type="common">Californian leech</name>
    <dbReference type="NCBI Taxonomy" id="6412"/>
    <lineage>
        <taxon>Eukaryota</taxon>
        <taxon>Metazoa</taxon>
        <taxon>Spiralia</taxon>
        <taxon>Lophotrochozoa</taxon>
        <taxon>Annelida</taxon>
        <taxon>Clitellata</taxon>
        <taxon>Hirudinea</taxon>
        <taxon>Rhynchobdellida</taxon>
        <taxon>Glossiphoniidae</taxon>
        <taxon>Helobdella</taxon>
    </lineage>
</organism>
<dbReference type="InParanoid" id="T1EPW5"/>
<keyword evidence="3" id="KW-1185">Reference proteome</keyword>
<protein>
    <submittedName>
        <fullName evidence="1 2">Uncharacterized protein</fullName>
    </submittedName>
</protein>
<evidence type="ECO:0000313" key="3">
    <source>
        <dbReference type="Proteomes" id="UP000015101"/>
    </source>
</evidence>
<name>T1EPW5_HELRO</name>
<dbReference type="Proteomes" id="UP000015101">
    <property type="component" value="Unassembled WGS sequence"/>
</dbReference>
<reference evidence="3" key="1">
    <citation type="submission" date="2012-12" db="EMBL/GenBank/DDBJ databases">
        <authorList>
            <person name="Hellsten U."/>
            <person name="Grimwood J."/>
            <person name="Chapman J.A."/>
            <person name="Shapiro H."/>
            <person name="Aerts A."/>
            <person name="Otillar R.P."/>
            <person name="Terry A.Y."/>
            <person name="Boore J.L."/>
            <person name="Simakov O."/>
            <person name="Marletaz F."/>
            <person name="Cho S.-J."/>
            <person name="Edsinger-Gonzales E."/>
            <person name="Havlak P."/>
            <person name="Kuo D.-H."/>
            <person name="Larsson T."/>
            <person name="Lv J."/>
            <person name="Arendt D."/>
            <person name="Savage R."/>
            <person name="Osoegawa K."/>
            <person name="de Jong P."/>
            <person name="Lindberg D.R."/>
            <person name="Seaver E.C."/>
            <person name="Weisblat D.A."/>
            <person name="Putnam N.H."/>
            <person name="Grigoriev I.V."/>
            <person name="Rokhsar D.S."/>
        </authorList>
    </citation>
    <scope>NUCLEOTIDE SEQUENCE</scope>
</reference>
<proteinExistence type="predicted"/>
<dbReference type="EnsemblMetazoa" id="HelroT160155">
    <property type="protein sequence ID" value="HelroP160155"/>
    <property type="gene ID" value="HelroG160155"/>
</dbReference>
<sequence length="212" mass="24300">MWISLKTYPVWHQWERVLSIEVCGFHAVKHSDIKKFCYDSGDYSNLNVDFNNAQPALLDLHPGSSVEALWTSFRNLILGLTAKWSLKANVSKCSLLTIGRCFSREYFITDSDDVVQALPRVKSVSDLDVVMDDRLQIKEHVLSKIKKSNSMSNICKVAGTKNQFSERKKKKWVDIDFRYQLPAANVSNIGLALKLFEHNPFVNINKTNIIKY</sequence>
<dbReference type="EMBL" id="KB096324">
    <property type="protein sequence ID" value="ESO06040.1"/>
    <property type="molecule type" value="Genomic_DNA"/>
</dbReference>
<dbReference type="GeneID" id="20198615"/>
<dbReference type="CTD" id="20198615"/>
<dbReference type="KEGG" id="hro:HELRODRAFT_160155"/>
<evidence type="ECO:0000313" key="2">
    <source>
        <dbReference type="EnsemblMetazoa" id="HelroP160155"/>
    </source>
</evidence>
<evidence type="ECO:0000313" key="1">
    <source>
        <dbReference type="EMBL" id="ESO06040.1"/>
    </source>
</evidence>